<dbReference type="RefSeq" id="XP_060278937.1">
    <property type="nucleotide sequence ID" value="XM_060425676.1"/>
</dbReference>
<feature type="binding site" evidence="3">
    <location>
        <begin position="51"/>
        <end position="52"/>
    </location>
    <ligand>
        <name>FAD</name>
        <dbReference type="ChEBI" id="CHEBI:57692"/>
    </ligand>
</feature>
<dbReference type="SUPFAM" id="SSF51905">
    <property type="entry name" value="FAD/NAD(P)-binding domain"/>
    <property type="match status" value="1"/>
</dbReference>
<feature type="binding site" evidence="3">
    <location>
        <position position="119"/>
    </location>
    <ligand>
        <name>FAD</name>
        <dbReference type="ChEBI" id="CHEBI:57692"/>
    </ligand>
</feature>
<dbReference type="InterPro" id="IPR000172">
    <property type="entry name" value="GMC_OxRdtase_N"/>
</dbReference>
<evidence type="ECO:0000256" key="3">
    <source>
        <dbReference type="PIRSR" id="PIRSR000137-2"/>
    </source>
</evidence>
<evidence type="ECO:0000256" key="2">
    <source>
        <dbReference type="PIRSR" id="PIRSR000137-1"/>
    </source>
</evidence>
<proteinExistence type="inferred from homology"/>
<feature type="active site" description="Proton donor" evidence="2">
    <location>
        <position position="558"/>
    </location>
</feature>
<comment type="caution">
    <text evidence="6">The sequence shown here is derived from an EMBL/GenBank/DDBJ whole genome shotgun (WGS) entry which is preliminary data.</text>
</comment>
<feature type="signal peptide" evidence="4">
    <location>
        <begin position="1"/>
        <end position="25"/>
    </location>
</feature>
<keyword evidence="3" id="KW-0274">FAD</keyword>
<dbReference type="Pfam" id="PF00732">
    <property type="entry name" value="GMC_oxred_N"/>
    <property type="match status" value="1"/>
</dbReference>
<name>A0AAJ0BTA9_9PEZI</name>
<dbReference type="AlphaFoldDB" id="A0AAJ0BTA9"/>
<dbReference type="GO" id="GO:0044550">
    <property type="term" value="P:secondary metabolite biosynthetic process"/>
    <property type="evidence" value="ECO:0007669"/>
    <property type="project" value="TreeGrafter"/>
</dbReference>
<evidence type="ECO:0000313" key="7">
    <source>
        <dbReference type="Proteomes" id="UP001244011"/>
    </source>
</evidence>
<dbReference type="PROSITE" id="PS00624">
    <property type="entry name" value="GMC_OXRED_2"/>
    <property type="match status" value="1"/>
</dbReference>
<feature type="active site" description="Proton acceptor" evidence="2">
    <location>
        <position position="601"/>
    </location>
</feature>
<dbReference type="GO" id="GO:0016614">
    <property type="term" value="F:oxidoreductase activity, acting on CH-OH group of donors"/>
    <property type="evidence" value="ECO:0007669"/>
    <property type="project" value="InterPro"/>
</dbReference>
<comment type="similarity">
    <text evidence="1">Belongs to the GMC oxidoreductase family.</text>
</comment>
<dbReference type="InterPro" id="IPR007867">
    <property type="entry name" value="GMC_OxRtase_C"/>
</dbReference>
<dbReference type="EMBL" id="MU839034">
    <property type="protein sequence ID" value="KAK1762724.1"/>
    <property type="molecule type" value="Genomic_DNA"/>
</dbReference>
<feature type="chain" id="PRO_5042558688" description="Glucose-methanol-choline oxidoreductase N-terminal domain-containing protein" evidence="4">
    <location>
        <begin position="26"/>
        <end position="622"/>
    </location>
</feature>
<dbReference type="PANTHER" id="PTHR11552:SF115">
    <property type="entry name" value="DEHYDROGENASE XPTC-RELATED"/>
    <property type="match status" value="1"/>
</dbReference>
<dbReference type="PANTHER" id="PTHR11552">
    <property type="entry name" value="GLUCOSE-METHANOL-CHOLINE GMC OXIDOREDUCTASE"/>
    <property type="match status" value="1"/>
</dbReference>
<reference evidence="6" key="1">
    <citation type="submission" date="2023-06" db="EMBL/GenBank/DDBJ databases">
        <title>Genome-scale phylogeny and comparative genomics of the fungal order Sordariales.</title>
        <authorList>
            <consortium name="Lawrence Berkeley National Laboratory"/>
            <person name="Hensen N."/>
            <person name="Bonometti L."/>
            <person name="Westerberg I."/>
            <person name="Brannstrom I.O."/>
            <person name="Guillou S."/>
            <person name="Cros-Aarteil S."/>
            <person name="Calhoun S."/>
            <person name="Haridas S."/>
            <person name="Kuo A."/>
            <person name="Mondo S."/>
            <person name="Pangilinan J."/>
            <person name="Riley R."/>
            <person name="Labutti K."/>
            <person name="Andreopoulos B."/>
            <person name="Lipzen A."/>
            <person name="Chen C."/>
            <person name="Yanf M."/>
            <person name="Daum C."/>
            <person name="Ng V."/>
            <person name="Clum A."/>
            <person name="Steindorff A."/>
            <person name="Ohm R."/>
            <person name="Martin F."/>
            <person name="Silar P."/>
            <person name="Natvig D."/>
            <person name="Lalanne C."/>
            <person name="Gautier V."/>
            <person name="Ament-Velasquez S.L."/>
            <person name="Kruys A."/>
            <person name="Hutchinson M.I."/>
            <person name="Powell A.J."/>
            <person name="Barry K."/>
            <person name="Miller A.N."/>
            <person name="Grigoriev I.V."/>
            <person name="Debuchy R."/>
            <person name="Gladieux P."/>
            <person name="Thoren M.H."/>
            <person name="Johannesson H."/>
        </authorList>
    </citation>
    <scope>NUCLEOTIDE SEQUENCE</scope>
    <source>
        <strain evidence="6">8032-3</strain>
    </source>
</reference>
<comment type="cofactor">
    <cofactor evidence="3">
        <name>FAD</name>
        <dbReference type="ChEBI" id="CHEBI:57692"/>
    </cofactor>
</comment>
<evidence type="ECO:0000256" key="4">
    <source>
        <dbReference type="SAM" id="SignalP"/>
    </source>
</evidence>
<evidence type="ECO:0000313" key="6">
    <source>
        <dbReference type="EMBL" id="KAK1762724.1"/>
    </source>
</evidence>
<accession>A0AAJ0BTA9</accession>
<dbReference type="InterPro" id="IPR036188">
    <property type="entry name" value="FAD/NAD-bd_sf"/>
</dbReference>
<keyword evidence="7" id="KW-1185">Reference proteome</keyword>
<protein>
    <recommendedName>
        <fullName evidence="5">Glucose-methanol-choline oxidoreductase N-terminal domain-containing protein</fullName>
    </recommendedName>
</protein>
<dbReference type="Gene3D" id="3.50.50.60">
    <property type="entry name" value="FAD/NAD(P)-binding domain"/>
    <property type="match status" value="1"/>
</dbReference>
<dbReference type="InterPro" id="IPR012132">
    <property type="entry name" value="GMC_OxRdtase"/>
</dbReference>
<dbReference type="Pfam" id="PF05199">
    <property type="entry name" value="GMC_oxred_C"/>
    <property type="match status" value="1"/>
</dbReference>
<sequence length="622" mass="67567">MFPHRISSLGVALLALLTVADFSLGQNDDNIKRDLGSLNDEYDYIIVGGGTSGLVVANRLTEDSTKTVLVIEYGDFANTVNATVPYLTTLSQAPRLYNITSVPQTHLGNRTSGLRLGAVVGGGSTVNGLAWDRGSEEDYDSWEALGNPHWGWESMLKYFRKSSTIEPPADKYVERYGYQWNPDSYGKGPIRVGFPSWQWPEAELQAEAWVEDLKAPALEDGTDGNNAGLSWLPQNSGGKNATRSSAETAYYRPASHRSNLHLLVRHFGATIKFDTKRRAKGVEIASRDSSDTRLIKAKNVILATGAVNTPRILQLSGIGSSKHLRSLDIDVVVDLPGVGANFQDHPSFYMAYNFTTDTKINPTLMNNPEFYNASWEEYKANRTGPLTHAWGNRIVFASLRDLDPNYKDIVATLSEQDPLDHLPAVYAENPSLVKGFVRQREAIQSQFLNPHAGIVEITFGGQPSVPVAVEKPLSRGTVLINSTDPDPSISPLVDFNSVSNPIDLILVVRALAKARAFMASASIGPLAAVELSPGPAVVGDAVVEATMRESLLSPTFDHPVGTAAMMPREWGGVVDPKLRVYGVEGLWVVDASIMPIVPATHTQSTVYAIAEHAADLIKEAAC</sequence>
<organism evidence="6 7">
    <name type="scientific">Phialemonium atrogriseum</name>
    <dbReference type="NCBI Taxonomy" id="1093897"/>
    <lineage>
        <taxon>Eukaryota</taxon>
        <taxon>Fungi</taxon>
        <taxon>Dikarya</taxon>
        <taxon>Ascomycota</taxon>
        <taxon>Pezizomycotina</taxon>
        <taxon>Sordariomycetes</taxon>
        <taxon>Sordariomycetidae</taxon>
        <taxon>Cephalothecales</taxon>
        <taxon>Cephalothecaceae</taxon>
        <taxon>Phialemonium</taxon>
    </lineage>
</organism>
<feature type="domain" description="Glucose-methanol-choline oxidoreductase N-terminal" evidence="5">
    <location>
        <begin position="305"/>
        <end position="319"/>
    </location>
</feature>
<evidence type="ECO:0000259" key="5">
    <source>
        <dbReference type="PROSITE" id="PS00624"/>
    </source>
</evidence>
<keyword evidence="4" id="KW-0732">Signal</keyword>
<dbReference type="PIRSF" id="PIRSF000137">
    <property type="entry name" value="Alcohol_oxidase"/>
    <property type="match status" value="1"/>
</dbReference>
<evidence type="ECO:0000256" key="1">
    <source>
        <dbReference type="ARBA" id="ARBA00010790"/>
    </source>
</evidence>
<dbReference type="GeneID" id="85308863"/>
<gene>
    <name evidence="6" type="ORF">QBC33DRAFT_500627</name>
</gene>
<dbReference type="Proteomes" id="UP001244011">
    <property type="component" value="Unassembled WGS sequence"/>
</dbReference>
<dbReference type="Gene3D" id="3.30.560.10">
    <property type="entry name" value="Glucose Oxidase, domain 3"/>
    <property type="match status" value="1"/>
</dbReference>
<keyword evidence="3" id="KW-0285">Flavoprotein</keyword>
<dbReference type="GO" id="GO:0050660">
    <property type="term" value="F:flavin adenine dinucleotide binding"/>
    <property type="evidence" value="ECO:0007669"/>
    <property type="project" value="InterPro"/>
</dbReference>
<dbReference type="SUPFAM" id="SSF54373">
    <property type="entry name" value="FAD-linked reductases, C-terminal domain"/>
    <property type="match status" value="1"/>
</dbReference>